<evidence type="ECO:0000313" key="1">
    <source>
        <dbReference type="EMBL" id="MBE0369606.1"/>
    </source>
</evidence>
<dbReference type="PANTHER" id="PTHR22603">
    <property type="entry name" value="CHOLINE/ETHANOALAMINE KINASE"/>
    <property type="match status" value="1"/>
</dbReference>
<dbReference type="RefSeq" id="WP_192508826.1">
    <property type="nucleotide sequence ID" value="NZ_AQGV01000013.1"/>
</dbReference>
<keyword evidence="2" id="KW-1185">Reference proteome</keyword>
<protein>
    <recommendedName>
        <fullName evidence="3">Aminoglycoside phosphotransferase domain-containing protein</fullName>
    </recommendedName>
</protein>
<dbReference type="Pfam" id="PF01633">
    <property type="entry name" value="Choline_kinase"/>
    <property type="match status" value="1"/>
</dbReference>
<reference evidence="1 2" key="1">
    <citation type="submission" date="2015-03" db="EMBL/GenBank/DDBJ databases">
        <title>Genome sequence of Pseudoalteromonas aurantia.</title>
        <authorList>
            <person name="Xie B.-B."/>
            <person name="Rong J.-C."/>
            <person name="Qin Q.-L."/>
            <person name="Zhang Y.-Z."/>
        </authorList>
    </citation>
    <scope>NUCLEOTIDE SEQUENCE [LARGE SCALE GENOMIC DNA]</scope>
    <source>
        <strain evidence="1 2">208</strain>
    </source>
</reference>
<gene>
    <name evidence="1" type="ORF">PAUR_a4142</name>
</gene>
<dbReference type="Proteomes" id="UP000615755">
    <property type="component" value="Unassembled WGS sequence"/>
</dbReference>
<proteinExistence type="predicted"/>
<evidence type="ECO:0000313" key="2">
    <source>
        <dbReference type="Proteomes" id="UP000615755"/>
    </source>
</evidence>
<dbReference type="EMBL" id="AQGV01000013">
    <property type="protein sequence ID" value="MBE0369606.1"/>
    <property type="molecule type" value="Genomic_DNA"/>
</dbReference>
<comment type="caution">
    <text evidence="1">The sequence shown here is derived from an EMBL/GenBank/DDBJ whole genome shotgun (WGS) entry which is preliminary data.</text>
</comment>
<sequence>MTDKYLRAQLEALLPGIRIDNIVRLYKGFNNDNFLLSSDRGALLMKCYRGGLSQPLLDAQHALAAQGITQAVIAYSTEAHTAIFEFFTQKKPFVNLDEKIVRSLVKLHEYQGFLDHEKLDIVQQVMQLDMCQLMYAKDQCDRAVSVINLLPEDLAFCHNDLVYDNLINADTGAKIIDFEYAQYNDIYFDLAALSCSFDLGEIECAALLQQYYMLRNIHMPDYAGTKLKAYQIAYLLLSINWYQNKGAHTHASPLKNKLMSLLD</sequence>
<accession>A0ABR9EF62</accession>
<organism evidence="1 2">
    <name type="scientific">Pseudoalteromonas aurantia 208</name>
    <dbReference type="NCBI Taxonomy" id="1314867"/>
    <lineage>
        <taxon>Bacteria</taxon>
        <taxon>Pseudomonadati</taxon>
        <taxon>Pseudomonadota</taxon>
        <taxon>Gammaproteobacteria</taxon>
        <taxon>Alteromonadales</taxon>
        <taxon>Pseudoalteromonadaceae</taxon>
        <taxon>Pseudoalteromonas</taxon>
    </lineage>
</organism>
<dbReference type="SUPFAM" id="SSF56112">
    <property type="entry name" value="Protein kinase-like (PK-like)"/>
    <property type="match status" value="1"/>
</dbReference>
<dbReference type="PANTHER" id="PTHR22603:SF66">
    <property type="entry name" value="ETHANOLAMINE KINASE"/>
    <property type="match status" value="1"/>
</dbReference>
<dbReference type="Gene3D" id="3.90.1200.10">
    <property type="match status" value="1"/>
</dbReference>
<name>A0ABR9EF62_9GAMM</name>
<dbReference type="InterPro" id="IPR011009">
    <property type="entry name" value="Kinase-like_dom_sf"/>
</dbReference>
<evidence type="ECO:0008006" key="3">
    <source>
        <dbReference type="Google" id="ProtNLM"/>
    </source>
</evidence>